<dbReference type="RefSeq" id="XP_009053019.1">
    <property type="nucleotide sequence ID" value="XM_009054771.1"/>
</dbReference>
<feature type="compositionally biased region" description="Polar residues" evidence="1">
    <location>
        <begin position="467"/>
        <end position="485"/>
    </location>
</feature>
<feature type="region of interest" description="Disordered" evidence="1">
    <location>
        <begin position="309"/>
        <end position="331"/>
    </location>
</feature>
<feature type="compositionally biased region" description="Polar residues" evidence="1">
    <location>
        <begin position="311"/>
        <end position="329"/>
    </location>
</feature>
<dbReference type="OMA" id="TQAMATH"/>
<dbReference type="EMBL" id="KB201498">
    <property type="protein sequence ID" value="ESO96280.1"/>
    <property type="molecule type" value="Genomic_DNA"/>
</dbReference>
<feature type="compositionally biased region" description="Low complexity" evidence="1">
    <location>
        <begin position="194"/>
        <end position="239"/>
    </location>
</feature>
<name>V4ANC6_LOTGI</name>
<dbReference type="Proteomes" id="UP000030746">
    <property type="component" value="Unassembled WGS sequence"/>
</dbReference>
<feature type="compositionally biased region" description="Polar residues" evidence="1">
    <location>
        <begin position="363"/>
        <end position="379"/>
    </location>
</feature>
<evidence type="ECO:0000256" key="1">
    <source>
        <dbReference type="SAM" id="MobiDB-lite"/>
    </source>
</evidence>
<dbReference type="GeneID" id="20251033"/>
<proteinExistence type="predicted"/>
<feature type="region of interest" description="Disordered" evidence="1">
    <location>
        <begin position="345"/>
        <end position="485"/>
    </location>
</feature>
<feature type="compositionally biased region" description="Low complexity" evidence="1">
    <location>
        <begin position="450"/>
        <end position="459"/>
    </location>
</feature>
<accession>V4ANC6</accession>
<gene>
    <name evidence="2" type="ORF">LOTGIDRAFT_239339</name>
</gene>
<feature type="compositionally biased region" description="Polar residues" evidence="1">
    <location>
        <begin position="409"/>
        <end position="440"/>
    </location>
</feature>
<dbReference type="AlphaFoldDB" id="V4ANC6"/>
<feature type="compositionally biased region" description="Low complexity" evidence="1">
    <location>
        <begin position="383"/>
        <end position="405"/>
    </location>
</feature>
<dbReference type="CTD" id="20251033"/>
<dbReference type="KEGG" id="lgi:LOTGIDRAFT_239339"/>
<feature type="region of interest" description="Disordered" evidence="1">
    <location>
        <begin position="194"/>
        <end position="246"/>
    </location>
</feature>
<protein>
    <submittedName>
        <fullName evidence="2">Uncharacterized protein</fullName>
    </submittedName>
</protein>
<evidence type="ECO:0000313" key="2">
    <source>
        <dbReference type="EMBL" id="ESO96280.1"/>
    </source>
</evidence>
<keyword evidence="3" id="KW-1185">Reference proteome</keyword>
<evidence type="ECO:0000313" key="3">
    <source>
        <dbReference type="Proteomes" id="UP000030746"/>
    </source>
</evidence>
<dbReference type="HOGENOM" id="CLU_448560_0_0_1"/>
<reference evidence="2 3" key="1">
    <citation type="journal article" date="2013" name="Nature">
        <title>Insights into bilaterian evolution from three spiralian genomes.</title>
        <authorList>
            <person name="Simakov O."/>
            <person name="Marletaz F."/>
            <person name="Cho S.J."/>
            <person name="Edsinger-Gonzales E."/>
            <person name="Havlak P."/>
            <person name="Hellsten U."/>
            <person name="Kuo D.H."/>
            <person name="Larsson T."/>
            <person name="Lv J."/>
            <person name="Arendt D."/>
            <person name="Savage R."/>
            <person name="Osoegawa K."/>
            <person name="de Jong P."/>
            <person name="Grimwood J."/>
            <person name="Chapman J.A."/>
            <person name="Shapiro H."/>
            <person name="Aerts A."/>
            <person name="Otillar R.P."/>
            <person name="Terry A.Y."/>
            <person name="Boore J.L."/>
            <person name="Grigoriev I.V."/>
            <person name="Lindberg D.R."/>
            <person name="Seaver E.C."/>
            <person name="Weisblat D.A."/>
            <person name="Putnam N.H."/>
            <person name="Rokhsar D.S."/>
        </authorList>
    </citation>
    <scope>NUCLEOTIDE SEQUENCE [LARGE SCALE GENOMIC DNA]</scope>
</reference>
<organism evidence="2 3">
    <name type="scientific">Lottia gigantea</name>
    <name type="common">Giant owl limpet</name>
    <dbReference type="NCBI Taxonomy" id="225164"/>
    <lineage>
        <taxon>Eukaryota</taxon>
        <taxon>Metazoa</taxon>
        <taxon>Spiralia</taxon>
        <taxon>Lophotrochozoa</taxon>
        <taxon>Mollusca</taxon>
        <taxon>Gastropoda</taxon>
        <taxon>Patellogastropoda</taxon>
        <taxon>Lottioidea</taxon>
        <taxon>Lottiidae</taxon>
        <taxon>Lottia</taxon>
    </lineage>
</organism>
<sequence length="609" mass="66556">MAALRMLKMGEQGDTPAKDYVHGGPMYPHASSRTNTVKFMSNNYRPFQDIHGRIVSKSFSNLPGMSAELKEIQMQYPVKPKQPDSSSIDQAMLTIDQHTIGPSETGSNVVGTPKEVTIMSGANPRVGFLDPVHSAILDQKAAATESRVSVHEQQLNMKLGSANEGLLPHKSDPTTHNIGSMNIEPMTTTTVATTTTTTTTTTTQPPTTTTTQPPTTTTTQPPTTTTLAPTTTTTTATTTMAPAARRPKYHNIFESIKHLQMTTTPLPYANPIIVGDSSTTLVRSLRDPNPVGAYHTLPSWLTKMITHPSAVRSSTNSQSGQWKPESNNHLVAPNQEPITQLHQEPRNHPISTHPEPPVHEKPGQSSTYYGFQNIMPSRNTDPHSISSQSYSSGSSNQNQNHGSIIPGHTSRSGQSASHHQSTNPFMNRGSYSGSYTNSQYIPIPKRRPASSYQSSSSQSWLLPRNRPQASQPYGETAYSSKANYPGSVITQSKPKLDLPFQPKPLSNYQNFGLLESPASQRPTETAPKLTIDRGTLLRALKRIQALRDGQSIETTTPKAEEKPYIWLHSSRDPVRVSNKFAKGMYNREQQYPARGSALRTLGMGAVTGS</sequence>